<keyword evidence="5" id="KW-1185">Reference proteome</keyword>
<dbReference type="InterPro" id="IPR040604">
    <property type="entry name" value="DUF5632"/>
</dbReference>
<reference evidence="4" key="1">
    <citation type="submission" date="2022-05" db="EMBL/GenBank/DDBJ databases">
        <title>A methanotrophic Mycobacterium dominates a cave microbial ecosystem.</title>
        <authorList>
            <person name="Van Spanning R.J.M."/>
            <person name="Guan Q."/>
            <person name="Melkonian C."/>
            <person name="Gallant J."/>
            <person name="Polerecky L."/>
            <person name="Flot J.-F."/>
            <person name="Brandt B.W."/>
            <person name="Braster M."/>
            <person name="Iturbe Espinoza P."/>
            <person name="Aerts J."/>
            <person name="Meima-Franke M."/>
            <person name="Piersma S.R."/>
            <person name="Bunduc C."/>
            <person name="Ummels R."/>
            <person name="Pain A."/>
            <person name="Fleming E.J."/>
            <person name="van der Wel N."/>
            <person name="Gherman V.D."/>
            <person name="Sarbu S.M."/>
            <person name="Bodelier P.L.E."/>
            <person name="Bitter W."/>
        </authorList>
    </citation>
    <scope>NUCLEOTIDE SEQUENCE</scope>
    <source>
        <strain evidence="4">Sulfur Cave</strain>
    </source>
</reference>
<protein>
    <submittedName>
        <fullName evidence="4">DUF5631 domain-containing protein</fullName>
    </submittedName>
</protein>
<evidence type="ECO:0000256" key="1">
    <source>
        <dbReference type="SAM" id="MobiDB-lite"/>
    </source>
</evidence>
<dbReference type="Pfam" id="PF18645">
    <property type="entry name" value="DUF5631"/>
    <property type="match status" value="1"/>
</dbReference>
<feature type="region of interest" description="Disordered" evidence="1">
    <location>
        <begin position="211"/>
        <end position="254"/>
    </location>
</feature>
<evidence type="ECO:0000259" key="2">
    <source>
        <dbReference type="Pfam" id="PF18645"/>
    </source>
</evidence>
<evidence type="ECO:0000313" key="4">
    <source>
        <dbReference type="EMBL" id="UQX11063.1"/>
    </source>
</evidence>
<dbReference type="InterPro" id="IPR040833">
    <property type="entry name" value="DUF5631"/>
</dbReference>
<feature type="region of interest" description="Disordered" evidence="1">
    <location>
        <begin position="332"/>
        <end position="353"/>
    </location>
</feature>
<evidence type="ECO:0000259" key="3">
    <source>
        <dbReference type="Pfam" id="PF18646"/>
    </source>
</evidence>
<sequence>MAIFGRNTARHRLRRAAQESLKTPAFSSPVDCAPWVTGGLWPAELSTVTAETAPLVKSLKADLQKIVNAANEELLSIRRAGLADATRQAEEARVINSARAFAVRRVESTVRHLRNMTPKSPAERPPVNGVDDTEKTQRFKVAAAAPTRTDAPAPPRPQYAEQDHRVTAQPPPAADLESGGPVRPVARHRAESDDTEVLDEIATLLQEITPLAEPPIAEAPRQPAAPRHAEPAVGPADEPVTAQQPAPQVESEPPVERLERLLKFVARQEPGLRWAVGNRADGTTLLVTDLAHGWIPPGIALPADVRLLEPQRRTGNAAALLSDTTLSATYAPTDPLGRATDYAPTDTSSQPRELPAIDDLGWLLSEATHWRDGLPRLVHTLAKAGAGGTGVLDAELDVLRVHLDTSRYQLFAQYPDIDSGLLLNCLLLAAAEAIAAGNLVNANYHFAWFQMLSTPPASGWKACP</sequence>
<feature type="region of interest" description="Disordered" evidence="1">
    <location>
        <begin position="115"/>
        <end position="196"/>
    </location>
</feature>
<organism evidence="4 5">
    <name type="scientific">Candidatus Mycobacterium methanotrophicum</name>
    <dbReference type="NCBI Taxonomy" id="2943498"/>
    <lineage>
        <taxon>Bacteria</taxon>
        <taxon>Bacillati</taxon>
        <taxon>Actinomycetota</taxon>
        <taxon>Actinomycetes</taxon>
        <taxon>Mycobacteriales</taxon>
        <taxon>Mycobacteriaceae</taxon>
        <taxon>Mycobacterium</taxon>
    </lineage>
</organism>
<evidence type="ECO:0000313" key="5">
    <source>
        <dbReference type="Proteomes" id="UP001056610"/>
    </source>
</evidence>
<dbReference type="EMBL" id="CP097320">
    <property type="protein sequence ID" value="UQX11063.1"/>
    <property type="molecule type" value="Genomic_DNA"/>
</dbReference>
<accession>A0ABY4QL95</accession>
<feature type="domain" description="DUF5632" evidence="3">
    <location>
        <begin position="256"/>
        <end position="332"/>
    </location>
</feature>
<dbReference type="Proteomes" id="UP001056610">
    <property type="component" value="Chromosome"/>
</dbReference>
<gene>
    <name evidence="4" type="ORF">M5I08_00200</name>
</gene>
<feature type="domain" description="DUF5631" evidence="2">
    <location>
        <begin position="357"/>
        <end position="451"/>
    </location>
</feature>
<name>A0ABY4QL95_9MYCO</name>
<proteinExistence type="predicted"/>
<feature type="compositionally biased region" description="Low complexity" evidence="1">
    <location>
        <begin position="142"/>
        <end position="151"/>
    </location>
</feature>
<dbReference type="Pfam" id="PF18646">
    <property type="entry name" value="DUF5632"/>
    <property type="match status" value="1"/>
</dbReference>